<dbReference type="InterPro" id="IPR002156">
    <property type="entry name" value="RNaseH_domain"/>
</dbReference>
<keyword evidence="3" id="KW-0695">RNA-directed DNA polymerase</keyword>
<proteinExistence type="predicted"/>
<accession>A0A699IDV3</accession>
<dbReference type="PANTHER" id="PTHR48475">
    <property type="entry name" value="RIBONUCLEASE H"/>
    <property type="match status" value="1"/>
</dbReference>
<dbReference type="AlphaFoldDB" id="A0A699IDV3"/>
<dbReference type="EMBL" id="BKCJ010277653">
    <property type="protein sequence ID" value="GEZ42770.1"/>
    <property type="molecule type" value="Genomic_DNA"/>
</dbReference>
<keyword evidence="3" id="KW-0548">Nucleotidyltransferase</keyword>
<dbReference type="Gene3D" id="3.30.420.10">
    <property type="entry name" value="Ribonuclease H-like superfamily/Ribonuclease H"/>
    <property type="match status" value="1"/>
</dbReference>
<dbReference type="Pfam" id="PF13456">
    <property type="entry name" value="RVT_3"/>
    <property type="match status" value="1"/>
</dbReference>
<dbReference type="SUPFAM" id="SSF53098">
    <property type="entry name" value="Ribonuclease H-like"/>
    <property type="match status" value="1"/>
</dbReference>
<dbReference type="EMBL" id="BKCJ010287886">
    <property type="protein sequence ID" value="GEZ51154.1"/>
    <property type="molecule type" value="Genomic_DNA"/>
</dbReference>
<dbReference type="InterPro" id="IPR036397">
    <property type="entry name" value="RNaseH_sf"/>
</dbReference>
<comment type="caution">
    <text evidence="3">The sequence shown here is derived from an EMBL/GenBank/DDBJ whole genome shotgun (WGS) entry which is preliminary data.</text>
</comment>
<reference evidence="3" key="1">
    <citation type="journal article" date="2019" name="Sci. Rep.">
        <title>Draft genome of Tanacetum cinerariifolium, the natural source of mosquito coil.</title>
        <authorList>
            <person name="Yamashiro T."/>
            <person name="Shiraishi A."/>
            <person name="Satake H."/>
            <person name="Nakayama K."/>
        </authorList>
    </citation>
    <scope>NUCLEOTIDE SEQUENCE</scope>
</reference>
<evidence type="ECO:0000313" key="2">
    <source>
        <dbReference type="EMBL" id="GEZ42770.1"/>
    </source>
</evidence>
<dbReference type="PANTHER" id="PTHR48475:SF1">
    <property type="entry name" value="RNASE H TYPE-1 DOMAIN-CONTAINING PROTEIN"/>
    <property type="match status" value="1"/>
</dbReference>
<evidence type="ECO:0000313" key="3">
    <source>
        <dbReference type="EMBL" id="GEZ51154.1"/>
    </source>
</evidence>
<dbReference type="InterPro" id="IPR012337">
    <property type="entry name" value="RNaseH-like_sf"/>
</dbReference>
<dbReference type="GO" id="GO:0003676">
    <property type="term" value="F:nucleic acid binding"/>
    <property type="evidence" value="ECO:0007669"/>
    <property type="project" value="InterPro"/>
</dbReference>
<organism evidence="3">
    <name type="scientific">Tanacetum cinerariifolium</name>
    <name type="common">Dalmatian daisy</name>
    <name type="synonym">Chrysanthemum cinerariifolium</name>
    <dbReference type="NCBI Taxonomy" id="118510"/>
    <lineage>
        <taxon>Eukaryota</taxon>
        <taxon>Viridiplantae</taxon>
        <taxon>Streptophyta</taxon>
        <taxon>Embryophyta</taxon>
        <taxon>Tracheophyta</taxon>
        <taxon>Spermatophyta</taxon>
        <taxon>Magnoliopsida</taxon>
        <taxon>eudicotyledons</taxon>
        <taxon>Gunneridae</taxon>
        <taxon>Pentapetalae</taxon>
        <taxon>asterids</taxon>
        <taxon>campanulids</taxon>
        <taxon>Asterales</taxon>
        <taxon>Asteraceae</taxon>
        <taxon>Asteroideae</taxon>
        <taxon>Anthemideae</taxon>
        <taxon>Anthemidinae</taxon>
        <taxon>Tanacetum</taxon>
    </lineage>
</organism>
<sequence length="151" mass="17216">MWKLYTDGALSFDGSGAGLMLLSPEGKEYTYALRFKFETTNNEAKYEALLAGLRIAEEMEIKNLVIDIVSQLVVNQNKKADTLSKLDFMTFEHLTKKVLVEVLANMSINNKELEEETMAWAQDQKMEGLFEKKVHEHGSSWELDDEEMVAS</sequence>
<gene>
    <name evidence="2" type="ORF">Tci_514743</name>
    <name evidence="3" type="ORF">Tci_523127</name>
</gene>
<dbReference type="GO" id="GO:0003964">
    <property type="term" value="F:RNA-directed DNA polymerase activity"/>
    <property type="evidence" value="ECO:0007669"/>
    <property type="project" value="UniProtKB-KW"/>
</dbReference>
<protein>
    <submittedName>
        <fullName evidence="3">Reverse transcriptase domain-containing protein</fullName>
    </submittedName>
</protein>
<evidence type="ECO:0000259" key="1">
    <source>
        <dbReference type="Pfam" id="PF13456"/>
    </source>
</evidence>
<feature type="domain" description="RNase H type-1" evidence="1">
    <location>
        <begin position="14"/>
        <end position="81"/>
    </location>
</feature>
<dbReference type="GO" id="GO:0004523">
    <property type="term" value="F:RNA-DNA hybrid ribonuclease activity"/>
    <property type="evidence" value="ECO:0007669"/>
    <property type="project" value="InterPro"/>
</dbReference>
<keyword evidence="3" id="KW-0808">Transferase</keyword>
<name>A0A699IDV3_TANCI</name>